<dbReference type="PROSITE" id="PS50003">
    <property type="entry name" value="PH_DOMAIN"/>
    <property type="match status" value="2"/>
</dbReference>
<dbReference type="Gene3D" id="2.30.29.30">
    <property type="entry name" value="Pleckstrin-homology domain (PH domain)/Phosphotyrosine-binding domain (PTB)"/>
    <property type="match status" value="2"/>
</dbReference>
<accession>A0A6A6NPY5</accession>
<dbReference type="PANTHER" id="PTHR14336">
    <property type="entry name" value="TANDEM PH DOMAIN CONTAINING PROTEIN"/>
    <property type="match status" value="1"/>
</dbReference>
<dbReference type="PANTHER" id="PTHR14336:SF8">
    <property type="entry name" value="PROTEIN OPY1"/>
    <property type="match status" value="1"/>
</dbReference>
<feature type="region of interest" description="Disordered" evidence="1">
    <location>
        <begin position="142"/>
        <end position="173"/>
    </location>
</feature>
<dbReference type="SMART" id="SM00233">
    <property type="entry name" value="PH"/>
    <property type="match status" value="2"/>
</dbReference>
<protein>
    <recommendedName>
        <fullName evidence="2">PH domain-containing protein</fullName>
    </recommendedName>
</protein>
<dbReference type="SUPFAM" id="SSF50729">
    <property type="entry name" value="PH domain-like"/>
    <property type="match status" value="2"/>
</dbReference>
<dbReference type="Proteomes" id="UP000799766">
    <property type="component" value="Unassembled WGS sequence"/>
</dbReference>
<dbReference type="EMBL" id="MU001696">
    <property type="protein sequence ID" value="KAF2453577.1"/>
    <property type="molecule type" value="Genomic_DNA"/>
</dbReference>
<dbReference type="CDD" id="cd13298">
    <property type="entry name" value="PH1_PH_fungal"/>
    <property type="match status" value="1"/>
</dbReference>
<keyword evidence="4" id="KW-1185">Reference proteome</keyword>
<feature type="region of interest" description="Disordered" evidence="1">
    <location>
        <begin position="217"/>
        <end position="238"/>
    </location>
</feature>
<proteinExistence type="predicted"/>
<sequence>MQVQTQEEQRIRNGHIGLDTFSPVNQNGSFEFDRVLKSGQVLKRTRKTKTWRHIHMVLRPNLLSLYKTPSESKLRHNITLSDLTAVARQRDPKRRARHVFALFSPSRNFYFAAADDADATHWVELIRREARIDDEDWEMMRRVQQQQQGAPTAAARRPSQAPSHAPSHATYIAYSGPDHGSVSDFSDCGPGPATTAAANAATASAAVGAGAFRDSSLSLTAGGHPPAEKQGGGANASQDDERVVCQGWLLLLKSAGGVRQWKKMWVVLRPKGLAMYKNEEEYSAHLILPFPALLDAVEIDPLSRSKQHCFQLIADDRNYRLCAPDDDRLARWLGALKSLLAKRRGGMMQTGVGGGAGGGGESGGGAPVAAG</sequence>
<gene>
    <name evidence="3" type="ORF">BDY21DRAFT_292566</name>
</gene>
<dbReference type="InterPro" id="IPR011993">
    <property type="entry name" value="PH-like_dom_sf"/>
</dbReference>
<feature type="domain" description="PH" evidence="2">
    <location>
        <begin position="34"/>
        <end position="131"/>
    </location>
</feature>
<evidence type="ECO:0000259" key="2">
    <source>
        <dbReference type="PROSITE" id="PS50003"/>
    </source>
</evidence>
<reference evidence="3" key="1">
    <citation type="journal article" date="2020" name="Stud. Mycol.">
        <title>101 Dothideomycetes genomes: a test case for predicting lifestyles and emergence of pathogens.</title>
        <authorList>
            <person name="Haridas S."/>
            <person name="Albert R."/>
            <person name="Binder M."/>
            <person name="Bloem J."/>
            <person name="Labutti K."/>
            <person name="Salamov A."/>
            <person name="Andreopoulos B."/>
            <person name="Baker S."/>
            <person name="Barry K."/>
            <person name="Bills G."/>
            <person name="Bluhm B."/>
            <person name="Cannon C."/>
            <person name="Castanera R."/>
            <person name="Culley D."/>
            <person name="Daum C."/>
            <person name="Ezra D."/>
            <person name="Gonzalez J."/>
            <person name="Henrissat B."/>
            <person name="Kuo A."/>
            <person name="Liang C."/>
            <person name="Lipzen A."/>
            <person name="Lutzoni F."/>
            <person name="Magnuson J."/>
            <person name="Mondo S."/>
            <person name="Nolan M."/>
            <person name="Ohm R."/>
            <person name="Pangilinan J."/>
            <person name="Park H.-J."/>
            <person name="Ramirez L."/>
            <person name="Alfaro M."/>
            <person name="Sun H."/>
            <person name="Tritt A."/>
            <person name="Yoshinaga Y."/>
            <person name="Zwiers L.-H."/>
            <person name="Turgeon B."/>
            <person name="Goodwin S."/>
            <person name="Spatafora J."/>
            <person name="Crous P."/>
            <person name="Grigoriev I."/>
        </authorList>
    </citation>
    <scope>NUCLEOTIDE SEQUENCE</scope>
    <source>
        <strain evidence="3">ATCC 16933</strain>
    </source>
</reference>
<feature type="compositionally biased region" description="Low complexity" evidence="1">
    <location>
        <begin position="142"/>
        <end position="157"/>
    </location>
</feature>
<dbReference type="CDD" id="cd13299">
    <property type="entry name" value="PH2_PH_fungal"/>
    <property type="match status" value="1"/>
</dbReference>
<dbReference type="InterPro" id="IPR051707">
    <property type="entry name" value="PI-Interact_SigTrans_Reg"/>
</dbReference>
<feature type="domain" description="PH" evidence="2">
    <location>
        <begin position="242"/>
        <end position="341"/>
    </location>
</feature>
<dbReference type="Pfam" id="PF00169">
    <property type="entry name" value="PH"/>
    <property type="match status" value="2"/>
</dbReference>
<evidence type="ECO:0000313" key="3">
    <source>
        <dbReference type="EMBL" id="KAF2453577.1"/>
    </source>
</evidence>
<evidence type="ECO:0000313" key="4">
    <source>
        <dbReference type="Proteomes" id="UP000799766"/>
    </source>
</evidence>
<name>A0A6A6NPY5_9PEZI</name>
<dbReference type="AlphaFoldDB" id="A0A6A6NPY5"/>
<feature type="region of interest" description="Disordered" evidence="1">
    <location>
        <begin position="351"/>
        <end position="371"/>
    </location>
</feature>
<dbReference type="InterPro" id="IPR001849">
    <property type="entry name" value="PH_domain"/>
</dbReference>
<organism evidence="3 4">
    <name type="scientific">Lineolata rhizophorae</name>
    <dbReference type="NCBI Taxonomy" id="578093"/>
    <lineage>
        <taxon>Eukaryota</taxon>
        <taxon>Fungi</taxon>
        <taxon>Dikarya</taxon>
        <taxon>Ascomycota</taxon>
        <taxon>Pezizomycotina</taxon>
        <taxon>Dothideomycetes</taxon>
        <taxon>Dothideomycetes incertae sedis</taxon>
        <taxon>Lineolatales</taxon>
        <taxon>Lineolataceae</taxon>
        <taxon>Lineolata</taxon>
    </lineage>
</organism>
<evidence type="ECO:0000256" key="1">
    <source>
        <dbReference type="SAM" id="MobiDB-lite"/>
    </source>
</evidence>
<dbReference type="OrthoDB" id="2157866at2759"/>